<protein>
    <submittedName>
        <fullName evidence="1">Uncharacterized protein</fullName>
    </submittedName>
</protein>
<dbReference type="EMBL" id="GGEC01078911">
    <property type="protein sequence ID" value="MBX59395.1"/>
    <property type="molecule type" value="Transcribed_RNA"/>
</dbReference>
<evidence type="ECO:0000313" key="1">
    <source>
        <dbReference type="EMBL" id="MBX59395.1"/>
    </source>
</evidence>
<name>A0A2P2PXI3_RHIMU</name>
<organism evidence="1">
    <name type="scientific">Rhizophora mucronata</name>
    <name type="common">Asiatic mangrove</name>
    <dbReference type="NCBI Taxonomy" id="61149"/>
    <lineage>
        <taxon>Eukaryota</taxon>
        <taxon>Viridiplantae</taxon>
        <taxon>Streptophyta</taxon>
        <taxon>Embryophyta</taxon>
        <taxon>Tracheophyta</taxon>
        <taxon>Spermatophyta</taxon>
        <taxon>Magnoliopsida</taxon>
        <taxon>eudicotyledons</taxon>
        <taxon>Gunneridae</taxon>
        <taxon>Pentapetalae</taxon>
        <taxon>rosids</taxon>
        <taxon>fabids</taxon>
        <taxon>Malpighiales</taxon>
        <taxon>Rhizophoraceae</taxon>
        <taxon>Rhizophora</taxon>
    </lineage>
</organism>
<accession>A0A2P2PXI3</accession>
<dbReference type="AlphaFoldDB" id="A0A2P2PXI3"/>
<proteinExistence type="predicted"/>
<sequence length="29" mass="3309">MHAQTNAHSCTMQSLRNQDKPKYSVIFTA</sequence>
<reference evidence="1" key="1">
    <citation type="submission" date="2018-02" db="EMBL/GenBank/DDBJ databases">
        <title>Rhizophora mucronata_Transcriptome.</title>
        <authorList>
            <person name="Meera S.P."/>
            <person name="Sreeshan A."/>
            <person name="Augustine A."/>
        </authorList>
    </citation>
    <scope>NUCLEOTIDE SEQUENCE</scope>
    <source>
        <tissue evidence="1">Leaf</tissue>
    </source>
</reference>